<dbReference type="EMBL" id="CAKAEH010001497">
    <property type="protein sequence ID" value="CAG9536894.1"/>
    <property type="molecule type" value="Genomic_DNA"/>
</dbReference>
<sequence length="365" mass="41403">MFLQVLLFFVALIFLYYGICIFLESMQIDNLHSKAVFISGCDSGFGYLLAIKCAQNGLPTFAGCLTEHGMKGIEEVAKKTAGKLIPVKIDVTNEESVQSAVRFVEENLNPNLKLWALVNNAGLLGTCGYDDWCTLQEYGKHLDVNTLGVIRVTHAFMPLLKQSRGRIIAITSICGRLALPGFGPYSVSKFATEAYINILRQEVREFGIHCSILEPGRFRTGLMDRDIMTNHINRAWNRLDNTRKAEYGGEAFKKLYCDRWCEFSYDYASPSLNLVVDSYYHAITSNFPRYRYSIGFDSVFLFLLLIPIKIRDFCICDFHYFITGWPPKLIASKCNLINIYIVLKDTVIGWFGKKTKGNETILNNS</sequence>
<dbReference type="InterPro" id="IPR002347">
    <property type="entry name" value="SDR_fam"/>
</dbReference>
<keyword evidence="1" id="KW-0560">Oxidoreductase</keyword>
<dbReference type="GO" id="GO:0008202">
    <property type="term" value="P:steroid metabolic process"/>
    <property type="evidence" value="ECO:0007669"/>
    <property type="project" value="TreeGrafter"/>
</dbReference>
<dbReference type="Proteomes" id="UP000746747">
    <property type="component" value="Unassembled WGS sequence"/>
</dbReference>
<evidence type="ECO:0000256" key="1">
    <source>
        <dbReference type="ARBA" id="ARBA00023002"/>
    </source>
</evidence>
<name>A0A8J2M0H1_9BILA</name>
<dbReference type="AlphaFoldDB" id="A0A8J2M0H1"/>
<dbReference type="Gene3D" id="3.40.50.720">
    <property type="entry name" value="NAD(P)-binding Rossmann-like Domain"/>
    <property type="match status" value="1"/>
</dbReference>
<proteinExistence type="predicted"/>
<dbReference type="SUPFAM" id="SSF51735">
    <property type="entry name" value="NAD(P)-binding Rossmann-fold domains"/>
    <property type="match status" value="1"/>
</dbReference>
<dbReference type="PANTHER" id="PTHR43313">
    <property type="entry name" value="SHORT-CHAIN DEHYDROGENASE/REDUCTASE FAMILY 9C"/>
    <property type="match status" value="1"/>
</dbReference>
<dbReference type="GO" id="GO:0016491">
    <property type="term" value="F:oxidoreductase activity"/>
    <property type="evidence" value="ECO:0007669"/>
    <property type="project" value="UniProtKB-KW"/>
</dbReference>
<comment type="caution">
    <text evidence="2">The sequence shown here is derived from an EMBL/GenBank/DDBJ whole genome shotgun (WGS) entry which is preliminary data.</text>
</comment>
<gene>
    <name evidence="2" type="ORF">CJOHNSTONI_LOCUS6767</name>
</gene>
<dbReference type="InterPro" id="IPR036291">
    <property type="entry name" value="NAD(P)-bd_dom_sf"/>
</dbReference>
<accession>A0A8J2M0H1</accession>
<evidence type="ECO:0000313" key="3">
    <source>
        <dbReference type="Proteomes" id="UP000746747"/>
    </source>
</evidence>
<organism evidence="2 3">
    <name type="scientific">Cercopithifilaria johnstoni</name>
    <dbReference type="NCBI Taxonomy" id="2874296"/>
    <lineage>
        <taxon>Eukaryota</taxon>
        <taxon>Metazoa</taxon>
        <taxon>Ecdysozoa</taxon>
        <taxon>Nematoda</taxon>
        <taxon>Chromadorea</taxon>
        <taxon>Rhabditida</taxon>
        <taxon>Spirurina</taxon>
        <taxon>Spiruromorpha</taxon>
        <taxon>Filarioidea</taxon>
        <taxon>Onchocercidae</taxon>
        <taxon>Cercopithifilaria</taxon>
    </lineage>
</organism>
<protein>
    <submittedName>
        <fullName evidence="2">Uncharacterized protein</fullName>
    </submittedName>
</protein>
<dbReference type="InterPro" id="IPR020904">
    <property type="entry name" value="Sc_DH/Rdtase_CS"/>
</dbReference>
<dbReference type="Pfam" id="PF00106">
    <property type="entry name" value="adh_short"/>
    <property type="match status" value="1"/>
</dbReference>
<evidence type="ECO:0000313" key="2">
    <source>
        <dbReference type="EMBL" id="CAG9536894.1"/>
    </source>
</evidence>
<dbReference type="OrthoDB" id="2102561at2759"/>
<reference evidence="2" key="1">
    <citation type="submission" date="2021-09" db="EMBL/GenBank/DDBJ databases">
        <authorList>
            <consortium name="Pathogen Informatics"/>
        </authorList>
    </citation>
    <scope>NUCLEOTIDE SEQUENCE</scope>
</reference>
<dbReference type="PANTHER" id="PTHR43313:SF1">
    <property type="entry name" value="3BETA-HYDROXYSTEROID DEHYDROGENASE DHS-16"/>
    <property type="match status" value="1"/>
</dbReference>
<dbReference type="PROSITE" id="PS00061">
    <property type="entry name" value="ADH_SHORT"/>
    <property type="match status" value="1"/>
</dbReference>
<dbReference type="PRINTS" id="PR00081">
    <property type="entry name" value="GDHRDH"/>
</dbReference>
<keyword evidence="3" id="KW-1185">Reference proteome</keyword>